<evidence type="ECO:0000256" key="11">
    <source>
        <dbReference type="ARBA" id="ARBA00023004"/>
    </source>
</evidence>
<comment type="caution">
    <text evidence="17">The sequence shown here is derived from an EMBL/GenBank/DDBJ whole genome shotgun (WGS) entry which is preliminary data.</text>
</comment>
<comment type="catalytic activity">
    <reaction evidence="15">
        <text>uridine(34) in tRNA + acetyl-CoA + S-adenosyl-L-methionine + H2O = 5-(carboxymethyl)uridine(34) in tRNA + 5'-deoxyadenosine + L-methionine + CoA + 2 H(+)</text>
        <dbReference type="Rhea" id="RHEA:61020"/>
        <dbReference type="Rhea" id="RHEA-COMP:10407"/>
        <dbReference type="Rhea" id="RHEA-COMP:11727"/>
        <dbReference type="ChEBI" id="CHEBI:15377"/>
        <dbReference type="ChEBI" id="CHEBI:15378"/>
        <dbReference type="ChEBI" id="CHEBI:17319"/>
        <dbReference type="ChEBI" id="CHEBI:57287"/>
        <dbReference type="ChEBI" id="CHEBI:57288"/>
        <dbReference type="ChEBI" id="CHEBI:57844"/>
        <dbReference type="ChEBI" id="CHEBI:59789"/>
        <dbReference type="ChEBI" id="CHEBI:65315"/>
        <dbReference type="ChEBI" id="CHEBI:74882"/>
        <dbReference type="EC" id="2.3.1.311"/>
    </reaction>
    <physiologicalReaction direction="left-to-right" evidence="15">
        <dbReference type="Rhea" id="RHEA:61021"/>
    </physiologicalReaction>
</comment>
<dbReference type="SFLD" id="SFLDS00029">
    <property type="entry name" value="Radical_SAM"/>
    <property type="match status" value="1"/>
</dbReference>
<dbReference type="GO" id="GO:0002926">
    <property type="term" value="P:tRNA wobble base 5-methoxycarbonylmethyl-2-thiouridinylation"/>
    <property type="evidence" value="ECO:0007669"/>
    <property type="project" value="TreeGrafter"/>
</dbReference>
<evidence type="ECO:0000256" key="6">
    <source>
        <dbReference type="ARBA" id="ARBA00022679"/>
    </source>
</evidence>
<evidence type="ECO:0000313" key="18">
    <source>
        <dbReference type="Proteomes" id="UP000176634"/>
    </source>
</evidence>
<dbReference type="PROSITE" id="PS51186">
    <property type="entry name" value="GNAT"/>
    <property type="match status" value="1"/>
</dbReference>
<dbReference type="EC" id="2.3.1.311" evidence="14"/>
<comment type="pathway">
    <text evidence="2">tRNA modification.</text>
</comment>
<dbReference type="GO" id="GO:0033588">
    <property type="term" value="C:elongator holoenzyme complex"/>
    <property type="evidence" value="ECO:0007669"/>
    <property type="project" value="TreeGrafter"/>
</dbReference>
<dbReference type="GO" id="GO:0051539">
    <property type="term" value="F:4 iron, 4 sulfur cluster binding"/>
    <property type="evidence" value="ECO:0007669"/>
    <property type="project" value="UniProtKB-KW"/>
</dbReference>
<accession>A0A1F6P8A3</accession>
<evidence type="ECO:0000256" key="1">
    <source>
        <dbReference type="ARBA" id="ARBA00001966"/>
    </source>
</evidence>
<evidence type="ECO:0000256" key="15">
    <source>
        <dbReference type="ARBA" id="ARBA00047372"/>
    </source>
</evidence>
<organism evidence="17 18">
    <name type="scientific">Candidatus Magasanikbacteria bacterium RIFOXYD1_FULL_40_23</name>
    <dbReference type="NCBI Taxonomy" id="1798705"/>
    <lineage>
        <taxon>Bacteria</taxon>
        <taxon>Candidatus Magasanikiibacteriota</taxon>
    </lineage>
</organism>
<evidence type="ECO:0000256" key="9">
    <source>
        <dbReference type="ARBA" id="ARBA00022723"/>
    </source>
</evidence>
<dbReference type="PANTHER" id="PTHR11135">
    <property type="entry name" value="HISTONE ACETYLTRANSFERASE-RELATED"/>
    <property type="match status" value="1"/>
</dbReference>
<dbReference type="PANTHER" id="PTHR11135:SF2">
    <property type="entry name" value="ELONGATOR COMPLEX PROTEIN 3"/>
    <property type="match status" value="1"/>
</dbReference>
<keyword evidence="13" id="KW-0012">Acyltransferase</keyword>
<dbReference type="GO" id="GO:0106261">
    <property type="term" value="F:tRNA uridine(34) acetyltransferase activity"/>
    <property type="evidence" value="ECO:0007669"/>
    <property type="project" value="UniProtKB-EC"/>
</dbReference>
<comment type="cofactor">
    <cofactor evidence="1">
        <name>[4Fe-4S] cluster</name>
        <dbReference type="ChEBI" id="CHEBI:49883"/>
    </cofactor>
</comment>
<evidence type="ECO:0000259" key="16">
    <source>
        <dbReference type="PROSITE" id="PS51186"/>
    </source>
</evidence>
<evidence type="ECO:0000256" key="13">
    <source>
        <dbReference type="ARBA" id="ARBA00023315"/>
    </source>
</evidence>
<keyword evidence="10" id="KW-0694">RNA-binding</keyword>
<dbReference type="SFLD" id="SFLDG01086">
    <property type="entry name" value="elongater_protein-like"/>
    <property type="match status" value="1"/>
</dbReference>
<dbReference type="SMART" id="SM00729">
    <property type="entry name" value="Elp3"/>
    <property type="match status" value="1"/>
</dbReference>
<dbReference type="EMBL" id="MFRA01000006">
    <property type="protein sequence ID" value="OGH92382.1"/>
    <property type="molecule type" value="Genomic_DNA"/>
</dbReference>
<evidence type="ECO:0000256" key="7">
    <source>
        <dbReference type="ARBA" id="ARBA00022691"/>
    </source>
</evidence>
<evidence type="ECO:0000256" key="2">
    <source>
        <dbReference type="ARBA" id="ARBA00005217"/>
    </source>
</evidence>
<dbReference type="SFLD" id="SFLDF00344">
    <property type="entry name" value="ELP3-like"/>
    <property type="match status" value="1"/>
</dbReference>
<dbReference type="InterPro" id="IPR016181">
    <property type="entry name" value="Acyl_CoA_acyltransferase"/>
</dbReference>
<evidence type="ECO:0000256" key="3">
    <source>
        <dbReference type="ARBA" id="ARBA00005494"/>
    </source>
</evidence>
<evidence type="ECO:0000256" key="4">
    <source>
        <dbReference type="ARBA" id="ARBA00022485"/>
    </source>
</evidence>
<keyword evidence="7" id="KW-0949">S-adenosyl-L-methionine</keyword>
<sequence>MGINETIIKYLSTNLPETEKDFSESLRKMLRQEHDSSVSIPNKRELLKSYHKLVRANKVKKSVQLEKMLRRRAVRTLSGVTIITSLVKPYPCPGKCVYCPLDARMPKSYLSDEPAAARALSLEFSPYDQMAKRIEALENNGHPTDKVELIIKGGTWNSYPLPYQYWFILKSFEAANRTSQKKKTRATTLHENSSIKKLRAELLKQQKINEKSKHRIIGLTLETRPDSVNLRSVWQMREMGCTRIELGIQHTHDAILKYIKRGHDNAKSKWATEMLKNYGYKTDFHLMPQLPGATPETDLSMMIDVFTDPGFRPDMIKVYPCSVIKGSELYDWFKEGKYKAYPTEDLLDMLKKFKPHVPRYCRISRLIRDIPGQYIENGNTVTNLRQVIQEQMKKEGTKCVCLRCREISHVDITNIKDLTPHLFIDEYATQGGTEYFLSFEDKDRLVVFGFCRLRIVDKDIIAKKDKKLAPFPAYIRELHTYGQLVKIGTQETGHSQHTGLGKKLIKLAEKITAEQGVNKLAVISGVGVRDYYRKSGYKLENTYMVKRLKK</sequence>
<dbReference type="InterPro" id="IPR023404">
    <property type="entry name" value="rSAM_horseshoe"/>
</dbReference>
<dbReference type="SUPFAM" id="SSF102114">
    <property type="entry name" value="Radical SAM enzymes"/>
    <property type="match status" value="1"/>
</dbReference>
<evidence type="ECO:0000256" key="8">
    <source>
        <dbReference type="ARBA" id="ARBA00022694"/>
    </source>
</evidence>
<keyword evidence="4" id="KW-0004">4Fe-4S</keyword>
<dbReference type="Gene3D" id="3.40.630.30">
    <property type="match status" value="1"/>
</dbReference>
<dbReference type="InterPro" id="IPR039661">
    <property type="entry name" value="ELP3"/>
</dbReference>
<reference evidence="17 18" key="1">
    <citation type="journal article" date="2016" name="Nat. Commun.">
        <title>Thousands of microbial genomes shed light on interconnected biogeochemical processes in an aquifer system.</title>
        <authorList>
            <person name="Anantharaman K."/>
            <person name="Brown C.T."/>
            <person name="Hug L.A."/>
            <person name="Sharon I."/>
            <person name="Castelle C.J."/>
            <person name="Probst A.J."/>
            <person name="Thomas B.C."/>
            <person name="Singh A."/>
            <person name="Wilkins M.J."/>
            <person name="Karaoz U."/>
            <person name="Brodie E.L."/>
            <person name="Williams K.H."/>
            <person name="Hubbard S.S."/>
            <person name="Banfield J.F."/>
        </authorList>
    </citation>
    <scope>NUCLEOTIDE SEQUENCE [LARGE SCALE GENOMIC DNA]</scope>
</reference>
<dbReference type="SUPFAM" id="SSF55729">
    <property type="entry name" value="Acyl-CoA N-acyltransferases (Nat)"/>
    <property type="match status" value="1"/>
</dbReference>
<evidence type="ECO:0000256" key="10">
    <source>
        <dbReference type="ARBA" id="ARBA00022884"/>
    </source>
</evidence>
<dbReference type="InterPro" id="IPR007197">
    <property type="entry name" value="rSAM"/>
</dbReference>
<dbReference type="GO" id="GO:0046872">
    <property type="term" value="F:metal ion binding"/>
    <property type="evidence" value="ECO:0007669"/>
    <property type="project" value="UniProtKB-KW"/>
</dbReference>
<dbReference type="Gene3D" id="3.80.30.20">
    <property type="entry name" value="tm_1862 like domain"/>
    <property type="match status" value="1"/>
</dbReference>
<protein>
    <recommendedName>
        <fullName evidence="14">tRNA carboxymethyluridine synthase</fullName>
        <ecNumber evidence="14">2.3.1.311</ecNumber>
    </recommendedName>
</protein>
<dbReference type="InterPro" id="IPR006638">
    <property type="entry name" value="Elp3/MiaA/NifB-like_rSAM"/>
</dbReference>
<dbReference type="AlphaFoldDB" id="A0A1F6P8A3"/>
<keyword evidence="8" id="KW-0819">tRNA processing</keyword>
<dbReference type="Proteomes" id="UP000176634">
    <property type="component" value="Unassembled WGS sequence"/>
</dbReference>
<evidence type="ECO:0000256" key="12">
    <source>
        <dbReference type="ARBA" id="ARBA00023014"/>
    </source>
</evidence>
<dbReference type="InterPro" id="IPR000182">
    <property type="entry name" value="GNAT_dom"/>
</dbReference>
<feature type="domain" description="N-acetyltransferase" evidence="16">
    <location>
        <begin position="402"/>
        <end position="550"/>
    </location>
</feature>
<keyword evidence="12" id="KW-0411">Iron-sulfur</keyword>
<gene>
    <name evidence="17" type="ORF">A2563_05385</name>
</gene>
<dbReference type="InterPro" id="IPR032432">
    <property type="entry name" value="Radical_SAM_C"/>
</dbReference>
<comment type="similarity">
    <text evidence="3">Belongs to the ELP3 family.</text>
</comment>
<dbReference type="NCBIfam" id="TIGR01211">
    <property type="entry name" value="ELP3"/>
    <property type="match status" value="1"/>
</dbReference>
<proteinExistence type="inferred from homology"/>
<keyword evidence="9" id="KW-0479">Metal-binding</keyword>
<dbReference type="GO" id="GO:0000049">
    <property type="term" value="F:tRNA binding"/>
    <property type="evidence" value="ECO:0007669"/>
    <property type="project" value="UniProtKB-KW"/>
</dbReference>
<dbReference type="InterPro" id="IPR058240">
    <property type="entry name" value="rSAM_sf"/>
</dbReference>
<evidence type="ECO:0000256" key="14">
    <source>
        <dbReference type="ARBA" id="ARBA00044771"/>
    </source>
</evidence>
<name>A0A1F6P8A3_9BACT</name>
<dbReference type="InterPro" id="IPR034687">
    <property type="entry name" value="ELP3-like"/>
</dbReference>
<dbReference type="GO" id="GO:0005737">
    <property type="term" value="C:cytoplasm"/>
    <property type="evidence" value="ECO:0007669"/>
    <property type="project" value="TreeGrafter"/>
</dbReference>
<evidence type="ECO:0000313" key="17">
    <source>
        <dbReference type="EMBL" id="OGH92382.1"/>
    </source>
</evidence>
<dbReference type="Pfam" id="PF16199">
    <property type="entry name" value="Radical_SAM_C"/>
    <property type="match status" value="1"/>
</dbReference>
<keyword evidence="5" id="KW-0820">tRNA-binding</keyword>
<evidence type="ECO:0000256" key="5">
    <source>
        <dbReference type="ARBA" id="ARBA00022555"/>
    </source>
</evidence>
<keyword evidence="11" id="KW-0408">Iron</keyword>
<dbReference type="STRING" id="1798705.A2563_05385"/>
<dbReference type="Pfam" id="PF04055">
    <property type="entry name" value="Radical_SAM"/>
    <property type="match status" value="1"/>
</dbReference>
<keyword evidence="6" id="KW-0808">Transferase</keyword>